<feature type="region of interest" description="Disordered" evidence="1">
    <location>
        <begin position="160"/>
        <end position="196"/>
    </location>
</feature>
<organism evidence="2 3">
    <name type="scientific">Popillia japonica</name>
    <name type="common">Japanese beetle</name>
    <dbReference type="NCBI Taxonomy" id="7064"/>
    <lineage>
        <taxon>Eukaryota</taxon>
        <taxon>Metazoa</taxon>
        <taxon>Ecdysozoa</taxon>
        <taxon>Arthropoda</taxon>
        <taxon>Hexapoda</taxon>
        <taxon>Insecta</taxon>
        <taxon>Pterygota</taxon>
        <taxon>Neoptera</taxon>
        <taxon>Endopterygota</taxon>
        <taxon>Coleoptera</taxon>
        <taxon>Polyphaga</taxon>
        <taxon>Scarabaeiformia</taxon>
        <taxon>Scarabaeidae</taxon>
        <taxon>Rutelinae</taxon>
        <taxon>Popillia</taxon>
    </lineage>
</organism>
<dbReference type="AlphaFoldDB" id="A0AAW1MCT9"/>
<feature type="region of interest" description="Disordered" evidence="1">
    <location>
        <begin position="352"/>
        <end position="409"/>
    </location>
</feature>
<dbReference type="Proteomes" id="UP001458880">
    <property type="component" value="Unassembled WGS sequence"/>
</dbReference>
<evidence type="ECO:0000313" key="3">
    <source>
        <dbReference type="Proteomes" id="UP001458880"/>
    </source>
</evidence>
<sequence>MGNKLCKKKVDCVDGGGGNNPKSQQPTPFDRIINRLHLKPKWKSDPHLEQKQAKRCEAAPLNGAVPQRPPRPLSNSKSSDWTDVSLEVPAEEEIQLKDAKLAFVFNEDETPTPPPRKNKKGIREKIEAVAKSGLQALQPKKPVEEELCVKKTIIYDCPGCDNREHNHSYPKRTSTPKSVQKQNNNNNKESKRRKNLSIVSLPNYSELKFTLANNGETIEKLSDSEIRKSVHSLPGETKKLTTFSDKRDYITRCRSFGSSLPQLLLHKLSNAKAPLAEIESDDSFGGLDDWDLKFIEHYNPKDSSLPRKSKPLRAEQDVLNDIECLIVNEEDIEPPKPPIRRQESLVKKINRTAAETAHQRSNEFENPSTGKDTSKSLTPPPSPTEKSIENPLPPPISLSDLPTKDEDGRVEHSSLMRILQEFSTKKAQESNDFETKKVANDNVEVIRAPPLCSPILNSINDFLDAERSDVARENQFKDNFAGKTLRNVDAITT</sequence>
<name>A0AAW1MCT9_POPJA</name>
<reference evidence="2 3" key="1">
    <citation type="journal article" date="2024" name="BMC Genomics">
        <title>De novo assembly and annotation of Popillia japonica's genome with initial clues to its potential as an invasive pest.</title>
        <authorList>
            <person name="Cucini C."/>
            <person name="Boschi S."/>
            <person name="Funari R."/>
            <person name="Cardaioli E."/>
            <person name="Iannotti N."/>
            <person name="Marturano G."/>
            <person name="Paoli F."/>
            <person name="Bruttini M."/>
            <person name="Carapelli A."/>
            <person name="Frati F."/>
            <person name="Nardi F."/>
        </authorList>
    </citation>
    <scope>NUCLEOTIDE SEQUENCE [LARGE SCALE GENOMIC DNA]</scope>
    <source>
        <strain evidence="2">DMR45628</strain>
    </source>
</reference>
<accession>A0AAW1MCT9</accession>
<protein>
    <submittedName>
        <fullName evidence="2">Uncharacterized protein</fullName>
    </submittedName>
</protein>
<evidence type="ECO:0000256" key="1">
    <source>
        <dbReference type="SAM" id="MobiDB-lite"/>
    </source>
</evidence>
<feature type="region of interest" description="Disordered" evidence="1">
    <location>
        <begin position="57"/>
        <end position="81"/>
    </location>
</feature>
<feature type="compositionally biased region" description="Low complexity" evidence="1">
    <location>
        <begin position="177"/>
        <end position="187"/>
    </location>
</feature>
<feature type="region of interest" description="Disordered" evidence="1">
    <location>
        <begin position="1"/>
        <end position="29"/>
    </location>
</feature>
<keyword evidence="3" id="KW-1185">Reference proteome</keyword>
<comment type="caution">
    <text evidence="2">The sequence shown here is derived from an EMBL/GenBank/DDBJ whole genome shotgun (WGS) entry which is preliminary data.</text>
</comment>
<gene>
    <name evidence="2" type="ORF">QE152_g8086</name>
</gene>
<dbReference type="EMBL" id="JASPKY010000062">
    <property type="protein sequence ID" value="KAK9744110.1"/>
    <property type="molecule type" value="Genomic_DNA"/>
</dbReference>
<proteinExistence type="predicted"/>
<evidence type="ECO:0000313" key="2">
    <source>
        <dbReference type="EMBL" id="KAK9744110.1"/>
    </source>
</evidence>